<keyword evidence="3" id="KW-0479">Metal-binding</keyword>
<name>A0A068YJZ2_ECHMU</name>
<evidence type="ECO:0000256" key="6">
    <source>
        <dbReference type="ARBA" id="ARBA00025737"/>
    </source>
</evidence>
<reference evidence="9" key="1">
    <citation type="journal article" date="2013" name="Nature">
        <title>The genomes of four tapeworm species reveal adaptations to parasitism.</title>
        <authorList>
            <person name="Tsai I.J."/>
            <person name="Zarowiecki M."/>
            <person name="Holroyd N."/>
            <person name="Garciarrubio A."/>
            <person name="Sanchez-Flores A."/>
            <person name="Brooks K.L."/>
            <person name="Tracey A."/>
            <person name="Bobes R.J."/>
            <person name="Fragoso G."/>
            <person name="Sciutto E."/>
            <person name="Aslett M."/>
            <person name="Beasley H."/>
            <person name="Bennett H.M."/>
            <person name="Cai J."/>
            <person name="Camicia F."/>
            <person name="Clark R."/>
            <person name="Cucher M."/>
            <person name="De Silva N."/>
            <person name="Day T.A."/>
            <person name="Deplazes P."/>
            <person name="Estrada K."/>
            <person name="Fernandez C."/>
            <person name="Holland P.W."/>
            <person name="Hou J."/>
            <person name="Hu S."/>
            <person name="Huckvale T."/>
            <person name="Hung S.S."/>
            <person name="Kamenetzky L."/>
            <person name="Keane J.A."/>
            <person name="Kiss F."/>
            <person name="Koziol U."/>
            <person name="Lambert O."/>
            <person name="Liu K."/>
            <person name="Luo X."/>
            <person name="Luo Y."/>
            <person name="Macchiaroli N."/>
            <person name="Nichol S."/>
            <person name="Paps J."/>
            <person name="Parkinson J."/>
            <person name="Pouchkina-Stantcheva N."/>
            <person name="Riddiford N."/>
            <person name="Rosenzvit M."/>
            <person name="Salinas G."/>
            <person name="Wasmuth J.D."/>
            <person name="Zamanian M."/>
            <person name="Zheng Y."/>
            <person name="Cai X."/>
            <person name="Soberon X."/>
            <person name="Olson P.D."/>
            <person name="Laclette J.P."/>
            <person name="Brehm K."/>
            <person name="Berriman M."/>
            <person name="Garciarrubio A."/>
            <person name="Bobes R.J."/>
            <person name="Fragoso G."/>
            <person name="Sanchez-Flores A."/>
            <person name="Estrada K."/>
            <person name="Cevallos M.A."/>
            <person name="Morett E."/>
            <person name="Gonzalez V."/>
            <person name="Portillo T."/>
            <person name="Ochoa-Leyva A."/>
            <person name="Jose M.V."/>
            <person name="Sciutto E."/>
            <person name="Landa A."/>
            <person name="Jimenez L."/>
            <person name="Valdes V."/>
            <person name="Carrero J.C."/>
            <person name="Larralde C."/>
            <person name="Morales-Montor J."/>
            <person name="Limon-Lason J."/>
            <person name="Soberon X."/>
            <person name="Laclette J.P."/>
        </authorList>
    </citation>
    <scope>NUCLEOTIDE SEQUENCE [LARGE SCALE GENOMIC DNA]</scope>
</reference>
<keyword evidence="4" id="KW-0560">Oxidoreductase</keyword>
<evidence type="ECO:0000259" key="8">
    <source>
        <dbReference type="Pfam" id="PF20628"/>
    </source>
</evidence>
<sequence>MITKLSVCYLTAALVVYYFIKMSYSSRLQTLTRSMGLVTRRVWPVAIGGLGAYVLLQTEASCSFIKKASLLAREFATCMGNETAKGGLLMARAESEYKCQDIVIREDKAHGLFLILHLHPHASAKDCVQALRKIRAHVDRISPKDIRDEDNELIVGLAFGQEFLAKIYPDAGKNGVEPFPFSERKGKLVQMPSTGGDILVHAVCGEQGKLFELAQAVLNDMPKGAVQSTEETYGFTYRDGRDLSGFVDGTANPADETDRIEAAVSETTGGSYVLTQRWLHDMKKIASENVKTMEANVGRTKTDNIRIEPIAPTSHLGRVKRDAADTSDMTGRMVRHSLPYGIASGECGLFFVAYTKSPQIFDWALDRMAGLSHDRIEDGLFHFTRPLTGAYFYSPSRVELETILKGGGKRFSLLSFLVVCFDCFETTEMMFYVFSALQLPCSIDHCEILTSFTSQ</sequence>
<dbReference type="PROSITE" id="PS51404">
    <property type="entry name" value="DYP_PEROXIDASE"/>
    <property type="match status" value="1"/>
</dbReference>
<dbReference type="eggNOG" id="ENOG502S5DN">
    <property type="taxonomic scope" value="Eukaryota"/>
</dbReference>
<dbReference type="OrthoDB" id="76259at2759"/>
<dbReference type="Pfam" id="PF04261">
    <property type="entry name" value="Dyp_perox_N"/>
    <property type="match status" value="1"/>
</dbReference>
<dbReference type="OMA" id="QQEAIIG"/>
<dbReference type="GO" id="GO:0046872">
    <property type="term" value="F:metal ion binding"/>
    <property type="evidence" value="ECO:0007669"/>
    <property type="project" value="UniProtKB-KW"/>
</dbReference>
<comment type="similarity">
    <text evidence="6">Belongs to the DyP-type peroxidase family.</text>
</comment>
<evidence type="ECO:0000313" key="10">
    <source>
        <dbReference type="Proteomes" id="UP000017246"/>
    </source>
</evidence>
<evidence type="ECO:0000259" key="7">
    <source>
        <dbReference type="Pfam" id="PF04261"/>
    </source>
</evidence>
<proteinExistence type="inferred from homology"/>
<dbReference type="InterPro" id="IPR006314">
    <property type="entry name" value="Dyp_peroxidase"/>
</dbReference>
<dbReference type="GO" id="GO:0020037">
    <property type="term" value="F:heme binding"/>
    <property type="evidence" value="ECO:0007669"/>
    <property type="project" value="InterPro"/>
</dbReference>
<dbReference type="NCBIfam" id="TIGR01413">
    <property type="entry name" value="Dyp_perox_fam"/>
    <property type="match status" value="1"/>
</dbReference>
<reference evidence="9" key="2">
    <citation type="submission" date="2015-11" db="EMBL/GenBank/DDBJ databases">
        <authorList>
            <person name="Zhang Y."/>
            <person name="Guo Z."/>
        </authorList>
    </citation>
    <scope>NUCLEOTIDE SEQUENCE</scope>
</reference>
<dbReference type="STRING" id="6211.A0A068YJZ2"/>
<organism evidence="9 10">
    <name type="scientific">Echinococcus multilocularis</name>
    <name type="common">Fox tapeworm</name>
    <dbReference type="NCBI Taxonomy" id="6211"/>
    <lineage>
        <taxon>Eukaryota</taxon>
        <taxon>Metazoa</taxon>
        <taxon>Spiralia</taxon>
        <taxon>Lophotrochozoa</taxon>
        <taxon>Platyhelminthes</taxon>
        <taxon>Cestoda</taxon>
        <taxon>Eucestoda</taxon>
        <taxon>Cyclophyllidea</taxon>
        <taxon>Taeniidae</taxon>
        <taxon>Echinococcus</taxon>
    </lineage>
</organism>
<dbReference type="AlphaFoldDB" id="A0A068YJZ2"/>
<dbReference type="InterPro" id="IPR048328">
    <property type="entry name" value="Dyp_perox_C"/>
</dbReference>
<dbReference type="Proteomes" id="UP000017246">
    <property type="component" value="Unassembled WGS sequence"/>
</dbReference>
<evidence type="ECO:0000256" key="2">
    <source>
        <dbReference type="ARBA" id="ARBA00022559"/>
    </source>
</evidence>
<evidence type="ECO:0000313" key="9">
    <source>
        <dbReference type="EMBL" id="CDS43573.1"/>
    </source>
</evidence>
<evidence type="ECO:0000256" key="4">
    <source>
        <dbReference type="ARBA" id="ARBA00023002"/>
    </source>
</evidence>
<feature type="domain" description="Dyp-type peroxidase N-terminal" evidence="7">
    <location>
        <begin position="103"/>
        <end position="235"/>
    </location>
</feature>
<dbReference type="EMBL" id="LN902848">
    <property type="protein sequence ID" value="CDS43573.1"/>
    <property type="molecule type" value="Genomic_DNA"/>
</dbReference>
<comment type="cofactor">
    <cofactor evidence="1">
        <name>heme b</name>
        <dbReference type="ChEBI" id="CHEBI:60344"/>
    </cofactor>
</comment>
<dbReference type="PANTHER" id="PTHR30521:SF0">
    <property type="entry name" value="DYP-TYPE PEROXIDASE FAMILY PROTEIN"/>
    <property type="match status" value="1"/>
</dbReference>
<dbReference type="InterPro" id="IPR011008">
    <property type="entry name" value="Dimeric_a/b-barrel"/>
</dbReference>
<feature type="domain" description="Dyp-type peroxidase C-terminal" evidence="8">
    <location>
        <begin position="240"/>
        <end position="398"/>
    </location>
</feature>
<gene>
    <name evidence="9" type="ORF">EmuJ_001133900</name>
</gene>
<evidence type="ECO:0000256" key="5">
    <source>
        <dbReference type="ARBA" id="ARBA00023004"/>
    </source>
</evidence>
<keyword evidence="2 9" id="KW-0575">Peroxidase</keyword>
<dbReference type="SUPFAM" id="SSF54909">
    <property type="entry name" value="Dimeric alpha+beta barrel"/>
    <property type="match status" value="1"/>
</dbReference>
<dbReference type="GO" id="GO:0004601">
    <property type="term" value="F:peroxidase activity"/>
    <property type="evidence" value="ECO:0007669"/>
    <property type="project" value="UniProtKB-KW"/>
</dbReference>
<dbReference type="GO" id="GO:0005829">
    <property type="term" value="C:cytosol"/>
    <property type="evidence" value="ECO:0007669"/>
    <property type="project" value="TreeGrafter"/>
</dbReference>
<dbReference type="PANTHER" id="PTHR30521">
    <property type="entry name" value="DEFERROCHELATASE/PEROXIDASE"/>
    <property type="match status" value="1"/>
</dbReference>
<keyword evidence="5" id="KW-0408">Iron</keyword>
<dbReference type="InterPro" id="IPR048327">
    <property type="entry name" value="Dyp_perox_N"/>
</dbReference>
<evidence type="ECO:0000256" key="3">
    <source>
        <dbReference type="ARBA" id="ARBA00022723"/>
    </source>
</evidence>
<dbReference type="Pfam" id="PF20628">
    <property type="entry name" value="Dyp_perox_C"/>
    <property type="match status" value="1"/>
</dbReference>
<accession>A0A068YJZ2</accession>
<protein>
    <submittedName>
        <fullName evidence="9">Iron dependent peroxidase</fullName>
    </submittedName>
</protein>
<evidence type="ECO:0000256" key="1">
    <source>
        <dbReference type="ARBA" id="ARBA00001970"/>
    </source>
</evidence>
<keyword evidence="10" id="KW-1185">Reference proteome</keyword>